<dbReference type="Pfam" id="PF00005">
    <property type="entry name" value="ABC_tran"/>
    <property type="match status" value="1"/>
</dbReference>
<dbReference type="PANTHER" id="PTHR43820:SF6">
    <property type="entry name" value="ABC TRANSPORTER ATP-BINDING PROTEIN"/>
    <property type="match status" value="1"/>
</dbReference>
<dbReference type="InterPro" id="IPR003593">
    <property type="entry name" value="AAA+_ATPase"/>
</dbReference>
<dbReference type="EMBL" id="NEVL01000004">
    <property type="protein sequence ID" value="OZI33192.1"/>
    <property type="molecule type" value="Genomic_DNA"/>
</dbReference>
<accession>A0A261S8B4</accession>
<evidence type="ECO:0000313" key="9">
    <source>
        <dbReference type="Proteomes" id="UP000217005"/>
    </source>
</evidence>
<keyword evidence="6" id="KW-0029">Amino-acid transport</keyword>
<comment type="caution">
    <text evidence="8">The sequence shown here is derived from an EMBL/GenBank/DDBJ whole genome shotgun (WGS) entry which is preliminary data.</text>
</comment>
<organism evidence="8 9">
    <name type="scientific">Bordetella genomosp. 1</name>
    <dbReference type="NCBI Taxonomy" id="1395607"/>
    <lineage>
        <taxon>Bacteria</taxon>
        <taxon>Pseudomonadati</taxon>
        <taxon>Pseudomonadota</taxon>
        <taxon>Betaproteobacteria</taxon>
        <taxon>Burkholderiales</taxon>
        <taxon>Alcaligenaceae</taxon>
        <taxon>Bordetella</taxon>
    </lineage>
</organism>
<keyword evidence="2" id="KW-0813">Transport</keyword>
<dbReference type="PROSITE" id="PS50893">
    <property type="entry name" value="ABC_TRANSPORTER_2"/>
    <property type="match status" value="1"/>
</dbReference>
<evidence type="ECO:0000256" key="4">
    <source>
        <dbReference type="ARBA" id="ARBA00022741"/>
    </source>
</evidence>
<evidence type="ECO:0000256" key="6">
    <source>
        <dbReference type="ARBA" id="ARBA00022970"/>
    </source>
</evidence>
<reference evidence="8 9" key="1">
    <citation type="submission" date="2017-05" db="EMBL/GenBank/DDBJ databases">
        <title>Complete and WGS of Bordetella genogroups.</title>
        <authorList>
            <person name="Spilker T."/>
            <person name="LiPuma J."/>
        </authorList>
    </citation>
    <scope>NUCLEOTIDE SEQUENCE [LARGE SCALE GENOMIC DNA]</scope>
    <source>
        <strain evidence="8 9">AU17610</strain>
    </source>
</reference>
<dbReference type="Gene3D" id="3.40.50.300">
    <property type="entry name" value="P-loop containing nucleotide triphosphate hydrolases"/>
    <property type="match status" value="1"/>
</dbReference>
<dbReference type="RefSeq" id="WP_094828187.1">
    <property type="nucleotide sequence ID" value="NZ_NEVL01000004.1"/>
</dbReference>
<dbReference type="Proteomes" id="UP000217005">
    <property type="component" value="Unassembled WGS sequence"/>
</dbReference>
<dbReference type="SMART" id="SM00382">
    <property type="entry name" value="AAA"/>
    <property type="match status" value="1"/>
</dbReference>
<keyword evidence="4" id="KW-0547">Nucleotide-binding</keyword>
<dbReference type="AlphaFoldDB" id="A0A261S8B4"/>
<comment type="similarity">
    <text evidence="1">Belongs to the ABC transporter superfamily.</text>
</comment>
<sequence length="244" mass="26117">MSPLLHVDSLCVSYVGNEVLNIANFSIDSGEIVGIVGANGAGKTTLVNAIAGWSRSSPQVRAHIQFAGATVSELAAHERARRGLLLVPESKLVYSSLSVQDNLASPSFALSTENKGRRYTRAEVYQLFPRLEERRSHLGSELSGGERQMLGIGRALMLGPQLLVVDEPSIGLSPLLTQQVLATMRQLADEGIAVLVAEQNVRAAVQVVDRMVVLERGAIALQGPTEVLRNDPRVAQAYLGVEAA</sequence>
<dbReference type="OrthoDB" id="8641671at2"/>
<evidence type="ECO:0000256" key="2">
    <source>
        <dbReference type="ARBA" id="ARBA00022448"/>
    </source>
</evidence>
<dbReference type="PROSITE" id="PS00211">
    <property type="entry name" value="ABC_TRANSPORTER_1"/>
    <property type="match status" value="1"/>
</dbReference>
<dbReference type="GO" id="GO:0016887">
    <property type="term" value="F:ATP hydrolysis activity"/>
    <property type="evidence" value="ECO:0007669"/>
    <property type="project" value="InterPro"/>
</dbReference>
<dbReference type="InterPro" id="IPR052156">
    <property type="entry name" value="BCAA_Transport_ATP-bd_LivF"/>
</dbReference>
<dbReference type="InterPro" id="IPR003439">
    <property type="entry name" value="ABC_transporter-like_ATP-bd"/>
</dbReference>
<keyword evidence="3" id="KW-1003">Cell membrane</keyword>
<dbReference type="GO" id="GO:0015658">
    <property type="term" value="F:branched-chain amino acid transmembrane transporter activity"/>
    <property type="evidence" value="ECO:0007669"/>
    <property type="project" value="TreeGrafter"/>
</dbReference>
<evidence type="ECO:0000313" key="8">
    <source>
        <dbReference type="EMBL" id="OZI33192.1"/>
    </source>
</evidence>
<feature type="domain" description="ABC transporter" evidence="7">
    <location>
        <begin position="5"/>
        <end position="241"/>
    </location>
</feature>
<gene>
    <name evidence="8" type="ORF">CEG14_20340</name>
</gene>
<keyword evidence="5 8" id="KW-0067">ATP-binding</keyword>
<dbReference type="InterPro" id="IPR017871">
    <property type="entry name" value="ABC_transporter-like_CS"/>
</dbReference>
<protein>
    <submittedName>
        <fullName evidence="8">ABC transporter ATP-binding protein</fullName>
    </submittedName>
</protein>
<dbReference type="CDD" id="cd03224">
    <property type="entry name" value="ABC_TM1139_LivF_branched"/>
    <property type="match status" value="1"/>
</dbReference>
<dbReference type="GO" id="GO:0015807">
    <property type="term" value="P:L-amino acid transport"/>
    <property type="evidence" value="ECO:0007669"/>
    <property type="project" value="TreeGrafter"/>
</dbReference>
<evidence type="ECO:0000256" key="5">
    <source>
        <dbReference type="ARBA" id="ARBA00022840"/>
    </source>
</evidence>
<evidence type="ECO:0000256" key="3">
    <source>
        <dbReference type="ARBA" id="ARBA00022475"/>
    </source>
</evidence>
<name>A0A261S8B4_9BORD</name>
<dbReference type="SUPFAM" id="SSF52540">
    <property type="entry name" value="P-loop containing nucleoside triphosphate hydrolases"/>
    <property type="match status" value="1"/>
</dbReference>
<dbReference type="PANTHER" id="PTHR43820">
    <property type="entry name" value="HIGH-AFFINITY BRANCHED-CHAIN AMINO ACID TRANSPORT ATP-BINDING PROTEIN LIVF"/>
    <property type="match status" value="1"/>
</dbReference>
<dbReference type="InterPro" id="IPR027417">
    <property type="entry name" value="P-loop_NTPase"/>
</dbReference>
<dbReference type="GO" id="GO:0005524">
    <property type="term" value="F:ATP binding"/>
    <property type="evidence" value="ECO:0007669"/>
    <property type="project" value="UniProtKB-KW"/>
</dbReference>
<keyword evidence="3" id="KW-0472">Membrane</keyword>
<evidence type="ECO:0000256" key="1">
    <source>
        <dbReference type="ARBA" id="ARBA00005417"/>
    </source>
</evidence>
<proteinExistence type="inferred from homology"/>
<evidence type="ECO:0000259" key="7">
    <source>
        <dbReference type="PROSITE" id="PS50893"/>
    </source>
</evidence>